<accession>A0A6C0HBV0</accession>
<organism evidence="1">
    <name type="scientific">viral metagenome</name>
    <dbReference type="NCBI Taxonomy" id="1070528"/>
    <lineage>
        <taxon>unclassified sequences</taxon>
        <taxon>metagenomes</taxon>
        <taxon>organismal metagenomes</taxon>
    </lineage>
</organism>
<evidence type="ECO:0000313" key="1">
    <source>
        <dbReference type="EMBL" id="QHT77860.1"/>
    </source>
</evidence>
<dbReference type="EMBL" id="MN739922">
    <property type="protein sequence ID" value="QHT77860.1"/>
    <property type="molecule type" value="Genomic_DNA"/>
</dbReference>
<protein>
    <submittedName>
        <fullName evidence="1">Uncharacterized protein</fullName>
    </submittedName>
</protein>
<proteinExistence type="predicted"/>
<dbReference type="AlphaFoldDB" id="A0A6C0HBV0"/>
<reference evidence="1" key="1">
    <citation type="journal article" date="2020" name="Nature">
        <title>Giant virus diversity and host interactions through global metagenomics.</title>
        <authorList>
            <person name="Schulz F."/>
            <person name="Roux S."/>
            <person name="Paez-Espino D."/>
            <person name="Jungbluth S."/>
            <person name="Walsh D.A."/>
            <person name="Denef V.J."/>
            <person name="McMahon K.D."/>
            <person name="Konstantinidis K.T."/>
            <person name="Eloe-Fadrosh E.A."/>
            <person name="Kyrpides N.C."/>
            <person name="Woyke T."/>
        </authorList>
    </citation>
    <scope>NUCLEOTIDE SEQUENCE</scope>
    <source>
        <strain evidence="1">GVMAG-M-3300023179-90</strain>
    </source>
</reference>
<name>A0A6C0HBV0_9ZZZZ</name>
<sequence length="122" mass="14991">MNNDEHNEKLRILMKKLEKEGMEKTFIVNKKYERYALTTEIPLFGYNTESDKPIPTCIIFTLRRYYNIAHNKWRKIWNKQRENENRKQYINELEQIISDGSEEFEKEMGRKMTFKEMRIIYG</sequence>